<organism evidence="3 4">
    <name type="scientific">Pseudoloma neurophilia</name>
    <dbReference type="NCBI Taxonomy" id="146866"/>
    <lineage>
        <taxon>Eukaryota</taxon>
        <taxon>Fungi</taxon>
        <taxon>Fungi incertae sedis</taxon>
        <taxon>Microsporidia</taxon>
        <taxon>Pseudoloma</taxon>
    </lineage>
</organism>
<feature type="compositionally biased region" description="Polar residues" evidence="1">
    <location>
        <begin position="84"/>
        <end position="98"/>
    </location>
</feature>
<sequence length="346" mass="39489">MPQTESFNSSEEEAYSSISPSTSELTGSRSSNSRQSGSRLSRLQGGDFNLNPPVDNERFYNINDTNTAASQNSSRRRQHRKPKTQISDSSDSTIFNESETSDEVEKKSKTSSFIETVIENIRGISMIYFFGVSLLIILLTFFLKKDFFWTFYQQKTPHEGETVITFNEISFNCRNIGYSIAFLVFSIGILATLINYGILKIETYFNVKEDYLTILATLSNHLSFIFVLSILLIILVYEGYLNLQFAKDTALDCGHVINTLLFSTILLAIKSYFLKSVSLSFDHERYLKRVRGIIRDTYFLKLLKAIKRVRKKEQNGEIIMTVPVNDSVIGGNEFDQESFEGTFNNE</sequence>
<comment type="caution">
    <text evidence="3">The sequence shown here is derived from an EMBL/GenBank/DDBJ whole genome shotgun (WGS) entry which is preliminary data.</text>
</comment>
<protein>
    <submittedName>
        <fullName evidence="3">Small Conductance Mechanosensitive Ion Channel (MscS) Family</fullName>
    </submittedName>
</protein>
<keyword evidence="2" id="KW-0472">Membrane</keyword>
<feature type="compositionally biased region" description="Polar residues" evidence="1">
    <location>
        <begin position="16"/>
        <end position="26"/>
    </location>
</feature>
<keyword evidence="2" id="KW-1133">Transmembrane helix</keyword>
<dbReference type="VEuPathDB" id="MicrosporidiaDB:M153_4143000501"/>
<feature type="compositionally biased region" description="Basic residues" evidence="1">
    <location>
        <begin position="74"/>
        <end position="83"/>
    </location>
</feature>
<evidence type="ECO:0000313" key="4">
    <source>
        <dbReference type="Proteomes" id="UP000051530"/>
    </source>
</evidence>
<feature type="compositionally biased region" description="Polar residues" evidence="1">
    <location>
        <begin position="62"/>
        <end position="73"/>
    </location>
</feature>
<proteinExistence type="predicted"/>
<evidence type="ECO:0000256" key="1">
    <source>
        <dbReference type="SAM" id="MobiDB-lite"/>
    </source>
</evidence>
<feature type="non-terminal residue" evidence="3">
    <location>
        <position position="346"/>
    </location>
</feature>
<feature type="compositionally biased region" description="Low complexity" evidence="1">
    <location>
        <begin position="27"/>
        <end position="46"/>
    </location>
</feature>
<evidence type="ECO:0000256" key="2">
    <source>
        <dbReference type="SAM" id="Phobius"/>
    </source>
</evidence>
<dbReference type="AlphaFoldDB" id="A0A0R0LXI1"/>
<dbReference type="EMBL" id="LGUB01000807">
    <property type="protein sequence ID" value="KRH92597.1"/>
    <property type="molecule type" value="Genomic_DNA"/>
</dbReference>
<feature type="region of interest" description="Disordered" evidence="1">
    <location>
        <begin position="1"/>
        <end position="103"/>
    </location>
</feature>
<reference evidence="3 4" key="1">
    <citation type="submission" date="2015-07" db="EMBL/GenBank/DDBJ databases">
        <title>The genome of Pseudoloma neurophilia, a relevant intracellular parasite of the zebrafish.</title>
        <authorList>
            <person name="Ndikumana S."/>
            <person name="Pelin A."/>
            <person name="Sanders J."/>
            <person name="Corradi N."/>
        </authorList>
    </citation>
    <scope>NUCLEOTIDE SEQUENCE [LARGE SCALE GENOMIC DNA]</scope>
    <source>
        <strain evidence="3 4">MK1</strain>
    </source>
</reference>
<feature type="transmembrane region" description="Helical" evidence="2">
    <location>
        <begin position="211"/>
        <end position="237"/>
    </location>
</feature>
<feature type="transmembrane region" description="Helical" evidence="2">
    <location>
        <begin position="249"/>
        <end position="269"/>
    </location>
</feature>
<keyword evidence="2" id="KW-0812">Transmembrane</keyword>
<keyword evidence="4" id="KW-1185">Reference proteome</keyword>
<dbReference type="Proteomes" id="UP000051530">
    <property type="component" value="Unassembled WGS sequence"/>
</dbReference>
<feature type="transmembrane region" description="Helical" evidence="2">
    <location>
        <begin position="176"/>
        <end position="199"/>
    </location>
</feature>
<feature type="transmembrane region" description="Helical" evidence="2">
    <location>
        <begin position="126"/>
        <end position="143"/>
    </location>
</feature>
<accession>A0A0R0LXI1</accession>
<evidence type="ECO:0000313" key="3">
    <source>
        <dbReference type="EMBL" id="KRH92597.1"/>
    </source>
</evidence>
<name>A0A0R0LXI1_9MICR</name>
<gene>
    <name evidence="3" type="ORF">M153_4143000501</name>
</gene>